<evidence type="ECO:0000313" key="2">
    <source>
        <dbReference type="EMBL" id="MBZ4033997.1"/>
    </source>
</evidence>
<dbReference type="AlphaFoldDB" id="A0A9X1KPH1"/>
<proteinExistence type="predicted"/>
<feature type="coiled-coil region" evidence="1">
    <location>
        <begin position="20"/>
        <end position="65"/>
    </location>
</feature>
<sequence>MELYLIGVIIAISALYIKTYIQEKAKIDALKSENKKLIDQTEKIKSKYSKELEELKKEHQLEISKRRYKYESKRDQYVSFFQFLDQFTKDNTTKSQEKMALIINDFMTNFLNTQEHEHQMKAITTMSNEMQKLTFEANKDLIRVKQETNTIRLIASEKVIQKLDMLNLAFDKTLADSNKTLNDLPSLIMNGDDHSINQNQKQLEESGKLVKKYNDELIALMREELDEI</sequence>
<evidence type="ECO:0000256" key="1">
    <source>
        <dbReference type="SAM" id="Coils"/>
    </source>
</evidence>
<dbReference type="RefSeq" id="WP_223704715.1">
    <property type="nucleotide sequence ID" value="NZ_JAINUY010000001.1"/>
</dbReference>
<gene>
    <name evidence="2" type="ORF">K6T82_04420</name>
</gene>
<keyword evidence="1" id="KW-0175">Coiled coil</keyword>
<organism evidence="2 3">
    <name type="scientific">Flavobacterium potami</name>
    <dbReference type="NCBI Taxonomy" id="2872310"/>
    <lineage>
        <taxon>Bacteria</taxon>
        <taxon>Pseudomonadati</taxon>
        <taxon>Bacteroidota</taxon>
        <taxon>Flavobacteriia</taxon>
        <taxon>Flavobacteriales</taxon>
        <taxon>Flavobacteriaceae</taxon>
        <taxon>Flavobacterium</taxon>
    </lineage>
</organism>
<evidence type="ECO:0000313" key="3">
    <source>
        <dbReference type="Proteomes" id="UP001139366"/>
    </source>
</evidence>
<name>A0A9X1KPH1_9FLAO</name>
<dbReference type="Proteomes" id="UP001139366">
    <property type="component" value="Unassembled WGS sequence"/>
</dbReference>
<dbReference type="EMBL" id="JAINUY010000001">
    <property type="protein sequence ID" value="MBZ4033997.1"/>
    <property type="molecule type" value="Genomic_DNA"/>
</dbReference>
<reference evidence="2 3" key="1">
    <citation type="journal article" date="2023" name="Antonie Van Leeuwenhoek">
        <title>Flavobacterium potami sp. nov., a multi-metal resistance genes harbouring bacterium isolated from shallow river silt.</title>
        <authorList>
            <person name="Li S."/>
            <person name="Mao S."/>
            <person name="Mu W."/>
            <person name="Guo B."/>
            <person name="Li C."/>
            <person name="Zhu Q."/>
            <person name="Hou X."/>
            <person name="Zhao Y."/>
            <person name="Wei S."/>
            <person name="Liu H."/>
            <person name="Liu A."/>
        </authorList>
    </citation>
    <scope>NUCLEOTIDE SEQUENCE [LARGE SCALE GENOMIC DNA]</scope>
    <source>
        <strain evidence="2 3">17A</strain>
    </source>
</reference>
<comment type="caution">
    <text evidence="2">The sequence shown here is derived from an EMBL/GenBank/DDBJ whole genome shotgun (WGS) entry which is preliminary data.</text>
</comment>
<protein>
    <submittedName>
        <fullName evidence="2">Uncharacterized protein</fullName>
    </submittedName>
</protein>
<accession>A0A9X1KPH1</accession>
<keyword evidence="3" id="KW-1185">Reference proteome</keyword>